<reference evidence="1 2" key="2">
    <citation type="submission" date="2014-09" db="EMBL/GenBank/DDBJ databases">
        <authorList>
            <consortium name="NBRP consortium"/>
            <person name="Sawabe T."/>
            <person name="Meirelles P."/>
            <person name="Nakanishi M."/>
            <person name="Sayaka M."/>
            <person name="Hattori M."/>
            <person name="Ohkuma M."/>
        </authorList>
    </citation>
    <scope>NUCLEOTIDE SEQUENCE [LARGE SCALE GENOMIC DNA]</scope>
    <source>
        <strain evidence="2">JCM19235</strain>
    </source>
</reference>
<protein>
    <submittedName>
        <fullName evidence="1">Uncharacterized protein</fullName>
    </submittedName>
</protein>
<sequence>MYRDPKFAPAENGLLEATNFEGGARNLTVLTMNDTGASYRITK</sequence>
<reference evidence="1 2" key="1">
    <citation type="submission" date="2014-09" db="EMBL/GenBank/DDBJ databases">
        <title>Vibrio maritimus JCM 19235. (C45) whole genome shotgun sequence.</title>
        <authorList>
            <person name="Sawabe T."/>
            <person name="Meirelles P."/>
            <person name="Nakanishi M."/>
            <person name="Sayaka M."/>
            <person name="Hattori M."/>
            <person name="Ohkuma M."/>
        </authorList>
    </citation>
    <scope>NUCLEOTIDE SEQUENCE [LARGE SCALE GENOMIC DNA]</scope>
    <source>
        <strain evidence="2">JCM19235</strain>
    </source>
</reference>
<dbReference type="AlphaFoldDB" id="A0A090RY98"/>
<dbReference type="STRING" id="990268.JCM19235_3432"/>
<accession>A0A090RY98</accession>
<keyword evidence="2" id="KW-1185">Reference proteome</keyword>
<evidence type="ECO:0000313" key="2">
    <source>
        <dbReference type="Proteomes" id="UP000029228"/>
    </source>
</evidence>
<evidence type="ECO:0000313" key="1">
    <source>
        <dbReference type="EMBL" id="GAL20430.1"/>
    </source>
</evidence>
<comment type="caution">
    <text evidence="1">The sequence shown here is derived from an EMBL/GenBank/DDBJ whole genome shotgun (WGS) entry which is preliminary data.</text>
</comment>
<gene>
    <name evidence="1" type="ORF">JCM19235_3432</name>
</gene>
<proteinExistence type="predicted"/>
<organism evidence="1 2">
    <name type="scientific">Vibrio maritimus</name>
    <dbReference type="NCBI Taxonomy" id="990268"/>
    <lineage>
        <taxon>Bacteria</taxon>
        <taxon>Pseudomonadati</taxon>
        <taxon>Pseudomonadota</taxon>
        <taxon>Gammaproteobacteria</taxon>
        <taxon>Vibrionales</taxon>
        <taxon>Vibrionaceae</taxon>
        <taxon>Vibrio</taxon>
    </lineage>
</organism>
<dbReference type="Proteomes" id="UP000029228">
    <property type="component" value="Unassembled WGS sequence"/>
</dbReference>
<dbReference type="EMBL" id="BBMR01000006">
    <property type="protein sequence ID" value="GAL20430.1"/>
    <property type="molecule type" value="Genomic_DNA"/>
</dbReference>
<name>A0A090RY98_9VIBR</name>